<gene>
    <name evidence="3" type="ORF">IL334_007496</name>
</gene>
<evidence type="ECO:0000313" key="3">
    <source>
        <dbReference type="EMBL" id="WRT70498.1"/>
    </source>
</evidence>
<evidence type="ECO:0000313" key="4">
    <source>
        <dbReference type="Proteomes" id="UP001329825"/>
    </source>
</evidence>
<feature type="transmembrane region" description="Helical" evidence="2">
    <location>
        <begin position="12"/>
        <end position="28"/>
    </location>
</feature>
<dbReference type="RefSeq" id="XP_062795237.1">
    <property type="nucleotide sequence ID" value="XM_062939186.1"/>
</dbReference>
<protein>
    <submittedName>
        <fullName evidence="3">Uncharacterized protein</fullName>
    </submittedName>
</protein>
<proteinExistence type="predicted"/>
<organism evidence="3 4">
    <name type="scientific">Kwoniella shivajii</name>
    <dbReference type="NCBI Taxonomy" id="564305"/>
    <lineage>
        <taxon>Eukaryota</taxon>
        <taxon>Fungi</taxon>
        <taxon>Dikarya</taxon>
        <taxon>Basidiomycota</taxon>
        <taxon>Agaricomycotina</taxon>
        <taxon>Tremellomycetes</taxon>
        <taxon>Tremellales</taxon>
        <taxon>Cryptococcaceae</taxon>
        <taxon>Kwoniella</taxon>
    </lineage>
</organism>
<keyword evidence="2" id="KW-1133">Transmembrane helix</keyword>
<name>A0ABZ1D9M5_9TREE</name>
<evidence type="ECO:0000256" key="2">
    <source>
        <dbReference type="SAM" id="Phobius"/>
    </source>
</evidence>
<feature type="compositionally biased region" description="Basic and acidic residues" evidence="1">
    <location>
        <begin position="140"/>
        <end position="151"/>
    </location>
</feature>
<keyword evidence="2" id="KW-0812">Transmembrane</keyword>
<accession>A0ABZ1D9M5</accession>
<keyword evidence="4" id="KW-1185">Reference proteome</keyword>
<keyword evidence="2" id="KW-0472">Membrane</keyword>
<dbReference type="Proteomes" id="UP001329825">
    <property type="component" value="Chromosome 11"/>
</dbReference>
<sequence>MIAPIPLTPKWIILYSLISILCISVFLLRDNQTGFPSLETIQEMYNQNSFFDSNSNSNACISTCLVDPFMRKGVLDYPSHDQYNETRWIPLPPISSDINQHIKLANIDYSGDLPIEVENMVAEQITAKLNIQFPEQESSDAQRDPDSDFKSDLNSSSNLDWMKGRMVVFLDDRNNVEQLCGEVHGTLSNWGGHTGGLCYIERIDLTIVWWFLFGMVDDESLDEWRALESRPITFENKIEQVLLPLMKEAGLERKPDLVVISSLFWDEGFIKDYPVLYPPTIPLPDHYRDKPGFFLTQIQWHQSRLAQLFTFVRKTYDDDNLPMMSRTRHIRSNMQWGGGLKIAQLDNGIREISERMGVREFRWGDLLEGVSEYYDNDQHFPLGPNTYLFGDMTFFYLRKAITPGCWACHGIAG</sequence>
<feature type="region of interest" description="Disordered" evidence="1">
    <location>
        <begin position="133"/>
        <end position="153"/>
    </location>
</feature>
<reference evidence="3 4" key="1">
    <citation type="submission" date="2024-01" db="EMBL/GenBank/DDBJ databases">
        <title>Comparative genomics of Cryptococcus and Kwoniella reveals pathogenesis evolution and contrasting modes of karyotype evolution via chromosome fusion or intercentromeric recombination.</title>
        <authorList>
            <person name="Coelho M.A."/>
            <person name="David-Palma M."/>
            <person name="Shea T."/>
            <person name="Bowers K."/>
            <person name="McGinley-Smith S."/>
            <person name="Mohammad A.W."/>
            <person name="Gnirke A."/>
            <person name="Yurkov A.M."/>
            <person name="Nowrousian M."/>
            <person name="Sun S."/>
            <person name="Cuomo C.A."/>
            <person name="Heitman J."/>
        </authorList>
    </citation>
    <scope>NUCLEOTIDE SEQUENCE [LARGE SCALE GENOMIC DNA]</scope>
    <source>
        <strain evidence="3">CBS 11374</strain>
    </source>
</reference>
<dbReference type="EMBL" id="CP141891">
    <property type="protein sequence ID" value="WRT70498.1"/>
    <property type="molecule type" value="Genomic_DNA"/>
</dbReference>
<dbReference type="GeneID" id="87959626"/>
<evidence type="ECO:0000256" key="1">
    <source>
        <dbReference type="SAM" id="MobiDB-lite"/>
    </source>
</evidence>